<accession>A0A8T4IW24</accession>
<name>A0A8T4IW24_9ACTN</name>
<keyword evidence="3" id="KW-1185">Reference proteome</keyword>
<comment type="caution">
    <text evidence="2">The sequence shown here is derived from an EMBL/GenBank/DDBJ whole genome shotgun (WGS) entry which is preliminary data.</text>
</comment>
<feature type="domain" description="VapC50 C-terminal" evidence="1">
    <location>
        <begin position="70"/>
        <end position="125"/>
    </location>
</feature>
<gene>
    <name evidence="2" type="ORF">KDA82_25855</name>
</gene>
<evidence type="ECO:0000313" key="2">
    <source>
        <dbReference type="EMBL" id="MBR7676369.1"/>
    </source>
</evidence>
<dbReference type="AlphaFoldDB" id="A0A8T4IW24"/>
<evidence type="ECO:0000313" key="3">
    <source>
        <dbReference type="Proteomes" id="UP000675554"/>
    </source>
</evidence>
<dbReference type="Proteomes" id="UP000675554">
    <property type="component" value="Unassembled WGS sequence"/>
</dbReference>
<sequence length="127" mass="13971">MQAKWTDQILDETFRNLKENRPDTEPHKLDRTRELMAGAVRAKAQVIVTFNLRDFPAGKLSVWDVQAVHPDAFIEAQVDLSPQLVFVVLTQIADARKSPPNAVVADVIASLEREGLVGSAAALRALA</sequence>
<dbReference type="EMBL" id="JAGSMN010000650">
    <property type="protein sequence ID" value="MBR7676369.1"/>
    <property type="molecule type" value="Genomic_DNA"/>
</dbReference>
<evidence type="ECO:0000259" key="1">
    <source>
        <dbReference type="Pfam" id="PF26343"/>
    </source>
</evidence>
<organism evidence="2 3">
    <name type="scientific">Streptomyces daliensis</name>
    <dbReference type="NCBI Taxonomy" id="299421"/>
    <lineage>
        <taxon>Bacteria</taxon>
        <taxon>Bacillati</taxon>
        <taxon>Actinomycetota</taxon>
        <taxon>Actinomycetes</taxon>
        <taxon>Kitasatosporales</taxon>
        <taxon>Streptomycetaceae</taxon>
        <taxon>Streptomyces</taxon>
    </lineage>
</organism>
<protein>
    <recommendedName>
        <fullName evidence="1">VapC50 C-terminal domain-containing protein</fullName>
    </recommendedName>
</protein>
<dbReference type="InterPro" id="IPR058652">
    <property type="entry name" value="VapC50_C"/>
</dbReference>
<reference evidence="2" key="1">
    <citation type="submission" date="2021-04" db="EMBL/GenBank/DDBJ databases">
        <title>Sequencing of actinobacteria type strains.</title>
        <authorList>
            <person name="Nguyen G.-S."/>
            <person name="Wentzel A."/>
        </authorList>
    </citation>
    <scope>NUCLEOTIDE SEQUENCE</scope>
    <source>
        <strain evidence="2">DSM 42095</strain>
    </source>
</reference>
<proteinExistence type="predicted"/>
<dbReference type="Pfam" id="PF26343">
    <property type="entry name" value="VapC50_C"/>
    <property type="match status" value="1"/>
</dbReference>